<accession>A0ABX5L8H2</accession>
<evidence type="ECO:0000313" key="2">
    <source>
        <dbReference type="EMBL" id="PWJ61174.1"/>
    </source>
</evidence>
<gene>
    <name evidence="2" type="ORF">B0H03_11911</name>
</gene>
<organism evidence="2 3">
    <name type="scientific">Rathayibacter iranicus NCPPB 2253 = VKM Ac-1602</name>
    <dbReference type="NCBI Taxonomy" id="1328868"/>
    <lineage>
        <taxon>Bacteria</taxon>
        <taxon>Bacillati</taxon>
        <taxon>Actinomycetota</taxon>
        <taxon>Actinomycetes</taxon>
        <taxon>Micrococcales</taxon>
        <taxon>Microbacteriaceae</taxon>
        <taxon>Rathayibacter</taxon>
    </lineage>
</organism>
<keyword evidence="3" id="KW-1185">Reference proteome</keyword>
<feature type="region of interest" description="Disordered" evidence="1">
    <location>
        <begin position="203"/>
        <end position="232"/>
    </location>
</feature>
<sequence>MVSFGLRVRVYPRAGSEPVPTAQGRVIANPSHRATQPSRRHWWRHIPLPADQDQYLSPHLLGIAVVAQLPIGIGVSSCRLTSLRTRESVRPPRLRPYRPSWTPTPLKPARPYPSCWRSTSTAPEPPRPRSRGPSPCGGRRLPRERAEDRPAPSFPRRSDGRQRRMDISSGCRPGLSPLRPRGVIAGLEPVTHVTSRRLRSLHPNTETADLEGTDAAGLRINPVEDISSPAPA</sequence>
<reference evidence="2 3" key="1">
    <citation type="submission" date="2018-03" db="EMBL/GenBank/DDBJ databases">
        <title>Genomic Encyclopedia of Type Strains, Phase III (KMG-III): the genomes of soil and plant-associated and newly described type strains.</title>
        <authorList>
            <person name="Whitman W."/>
        </authorList>
    </citation>
    <scope>NUCLEOTIDE SEQUENCE [LARGE SCALE GENOMIC DNA]</scope>
    <source>
        <strain evidence="2 3">VKM Ac-1602</strain>
    </source>
</reference>
<dbReference type="Proteomes" id="UP000245674">
    <property type="component" value="Unassembled WGS sequence"/>
</dbReference>
<name>A0ABX5L8H2_9MICO</name>
<evidence type="ECO:0000256" key="1">
    <source>
        <dbReference type="SAM" id="MobiDB-lite"/>
    </source>
</evidence>
<feature type="region of interest" description="Disordered" evidence="1">
    <location>
        <begin position="85"/>
        <end position="181"/>
    </location>
</feature>
<feature type="compositionally biased region" description="Basic and acidic residues" evidence="1">
    <location>
        <begin position="141"/>
        <end position="166"/>
    </location>
</feature>
<dbReference type="EMBL" id="QGDV01000019">
    <property type="protein sequence ID" value="PWJ61174.1"/>
    <property type="molecule type" value="Genomic_DNA"/>
</dbReference>
<proteinExistence type="predicted"/>
<comment type="caution">
    <text evidence="2">The sequence shown here is derived from an EMBL/GenBank/DDBJ whole genome shotgun (WGS) entry which is preliminary data.</text>
</comment>
<protein>
    <submittedName>
        <fullName evidence="2">Uncharacterized protein</fullName>
    </submittedName>
</protein>
<evidence type="ECO:0000313" key="3">
    <source>
        <dbReference type="Proteomes" id="UP000245674"/>
    </source>
</evidence>